<dbReference type="Gene3D" id="3.40.640.10">
    <property type="entry name" value="Type I PLP-dependent aspartate aminotransferase-like (Major domain)"/>
    <property type="match status" value="1"/>
</dbReference>
<evidence type="ECO:0000256" key="2">
    <source>
        <dbReference type="ARBA" id="ARBA00007441"/>
    </source>
</evidence>
<dbReference type="Pfam" id="PF00155">
    <property type="entry name" value="Aminotran_1_2"/>
    <property type="match status" value="1"/>
</dbReference>
<keyword evidence="4" id="KW-0032">Aminotransferase</keyword>
<comment type="similarity">
    <text evidence="2">Belongs to the class-I pyridoxal-phosphate-dependent aminotransferase family.</text>
</comment>
<evidence type="ECO:0000256" key="1">
    <source>
        <dbReference type="ARBA" id="ARBA00001933"/>
    </source>
</evidence>
<dbReference type="GO" id="GO:0030170">
    <property type="term" value="F:pyridoxal phosphate binding"/>
    <property type="evidence" value="ECO:0007669"/>
    <property type="project" value="InterPro"/>
</dbReference>
<accession>A0A834XVR6</accession>
<evidence type="ECO:0000313" key="8">
    <source>
        <dbReference type="EMBL" id="KAF7992079.1"/>
    </source>
</evidence>
<dbReference type="AlphaFoldDB" id="A0A834XVR6"/>
<reference evidence="8 9" key="1">
    <citation type="submission" date="2020-08" db="EMBL/GenBank/DDBJ databases">
        <title>Aphidius gifuensis genome sequencing and assembly.</title>
        <authorList>
            <person name="Du Z."/>
        </authorList>
    </citation>
    <scope>NUCLEOTIDE SEQUENCE [LARGE SCALE GENOMIC DNA]</scope>
    <source>
        <strain evidence="8">YNYX2018</strain>
        <tissue evidence="8">Adults</tissue>
    </source>
</reference>
<gene>
    <name evidence="8" type="ORF">HCN44_001404</name>
</gene>
<comment type="caution">
    <text evidence="8">The sequence shown here is derived from an EMBL/GenBank/DDBJ whole genome shotgun (WGS) entry which is preliminary data.</text>
</comment>
<proteinExistence type="inferred from homology"/>
<protein>
    <recommendedName>
        <fullName evidence="7">Aminotransferase class I/classII large domain-containing protein</fullName>
    </recommendedName>
</protein>
<keyword evidence="9" id="KW-1185">Reference proteome</keyword>
<evidence type="ECO:0000256" key="3">
    <source>
        <dbReference type="ARBA" id="ARBA00011738"/>
    </source>
</evidence>
<dbReference type="InterPro" id="IPR004839">
    <property type="entry name" value="Aminotransferase_I/II_large"/>
</dbReference>
<dbReference type="InterPro" id="IPR015421">
    <property type="entry name" value="PyrdxlP-dep_Trfase_major"/>
</dbReference>
<dbReference type="CDD" id="cd00609">
    <property type="entry name" value="AAT_like"/>
    <property type="match status" value="1"/>
</dbReference>
<dbReference type="OrthoDB" id="691673at2759"/>
<dbReference type="SUPFAM" id="SSF53383">
    <property type="entry name" value="PLP-dependent transferases"/>
    <property type="match status" value="1"/>
</dbReference>
<sequence length="435" mass="49383">MNNKYSAKFNIDYTKFKTTTSKRRRPSATRELTKISYSMPHNVISLAEGMPNEETFPITEITVKLTGGASFVLEGDELGAALQYIPSQGYPPLLQAMREYQKRVHNPPTWDNREIIVVSGSQDGLSKALEAIIAPGDPILVQDPVYPGVTIVLAPHQAEIIPVPQDKLGIVPDKLRQILEKRDIEGKKMPKLLYINATGANPTGSLMPTDRRRKIYQIACDYDFLILDDDPYHFMYFTQEEPTSFLTLDTEGRVIRLDSFSKVLSSGLRIGLVTAAAPLIASMELHIQSSHLHATTLSQVILYKCLKIWGYNGMMEHYRFIRSFYKERRDRMSEIATKYLKDLADFEKPEAGMFLWIKVRGIKDTWNMLMKRGIKHGILMTPGAAFLIDSSMSSNAIRASFSRINYEEMELAMKRLAKLIQDELSYENLLAIDNT</sequence>
<name>A0A834XVR6_APHGI</name>
<keyword evidence="6" id="KW-0663">Pyridoxal phosphate</keyword>
<dbReference type="GO" id="GO:0016212">
    <property type="term" value="F:kynurenine-oxoglutarate transaminase activity"/>
    <property type="evidence" value="ECO:0007669"/>
    <property type="project" value="TreeGrafter"/>
</dbReference>
<dbReference type="FunFam" id="3.90.1150.10:FF:000166">
    <property type="entry name" value="Kynurenine/alpha-aminoadipate aminotransferase, mitochondrial"/>
    <property type="match status" value="1"/>
</dbReference>
<evidence type="ECO:0000256" key="6">
    <source>
        <dbReference type="ARBA" id="ARBA00022898"/>
    </source>
</evidence>
<comment type="subunit">
    <text evidence="3">Homodimer.</text>
</comment>
<dbReference type="GO" id="GO:1901605">
    <property type="term" value="P:alpha-amino acid metabolic process"/>
    <property type="evidence" value="ECO:0007669"/>
    <property type="project" value="TreeGrafter"/>
</dbReference>
<dbReference type="PANTHER" id="PTHR42790:SF19">
    <property type="entry name" value="KYNURENINE_ALPHA-AMINOADIPATE AMINOTRANSFERASE, MITOCHONDRIAL"/>
    <property type="match status" value="1"/>
</dbReference>
<feature type="domain" description="Aminotransferase class I/classII large" evidence="7">
    <location>
        <begin position="79"/>
        <end position="416"/>
    </location>
</feature>
<dbReference type="PANTHER" id="PTHR42790">
    <property type="entry name" value="AMINOTRANSFERASE"/>
    <property type="match status" value="1"/>
</dbReference>
<comment type="cofactor">
    <cofactor evidence="1">
        <name>pyridoxal 5'-phosphate</name>
        <dbReference type="ChEBI" id="CHEBI:597326"/>
    </cofactor>
</comment>
<dbReference type="InterPro" id="IPR050859">
    <property type="entry name" value="Class-I_PLP-dep_aminotransf"/>
</dbReference>
<evidence type="ECO:0000259" key="7">
    <source>
        <dbReference type="Pfam" id="PF00155"/>
    </source>
</evidence>
<organism evidence="8 9">
    <name type="scientific">Aphidius gifuensis</name>
    <name type="common">Parasitoid wasp</name>
    <dbReference type="NCBI Taxonomy" id="684658"/>
    <lineage>
        <taxon>Eukaryota</taxon>
        <taxon>Metazoa</taxon>
        <taxon>Ecdysozoa</taxon>
        <taxon>Arthropoda</taxon>
        <taxon>Hexapoda</taxon>
        <taxon>Insecta</taxon>
        <taxon>Pterygota</taxon>
        <taxon>Neoptera</taxon>
        <taxon>Endopterygota</taxon>
        <taxon>Hymenoptera</taxon>
        <taxon>Apocrita</taxon>
        <taxon>Ichneumonoidea</taxon>
        <taxon>Braconidae</taxon>
        <taxon>Aphidiinae</taxon>
        <taxon>Aphidius</taxon>
    </lineage>
</organism>
<evidence type="ECO:0000313" key="9">
    <source>
        <dbReference type="Proteomes" id="UP000639338"/>
    </source>
</evidence>
<dbReference type="EMBL" id="JACMRX010000003">
    <property type="protein sequence ID" value="KAF7992079.1"/>
    <property type="molecule type" value="Genomic_DNA"/>
</dbReference>
<evidence type="ECO:0000256" key="4">
    <source>
        <dbReference type="ARBA" id="ARBA00022576"/>
    </source>
</evidence>
<dbReference type="InterPro" id="IPR015424">
    <property type="entry name" value="PyrdxlP-dep_Trfase"/>
</dbReference>
<evidence type="ECO:0000256" key="5">
    <source>
        <dbReference type="ARBA" id="ARBA00022679"/>
    </source>
</evidence>
<dbReference type="Proteomes" id="UP000639338">
    <property type="component" value="Unassembled WGS sequence"/>
</dbReference>
<dbReference type="FunFam" id="3.40.640.10:FF:000053">
    <property type="entry name" value="Aminotransferase, class I"/>
    <property type="match status" value="1"/>
</dbReference>
<keyword evidence="5" id="KW-0808">Transferase</keyword>